<dbReference type="Pfam" id="PF17471">
    <property type="entry name" value="GP63"/>
    <property type="match status" value="1"/>
</dbReference>
<proteinExistence type="predicted"/>
<keyword evidence="2" id="KW-1185">Reference proteome</keyword>
<dbReference type="Proteomes" id="UP000002541">
    <property type="component" value="Segment"/>
</dbReference>
<dbReference type="KEGG" id="vg:4156929"/>
<sequence length="79" mass="8970">MTTPLAMPRKANTIHQQVLGDLIKTRPTTWTHKTIDPTSPDPKKPRVLETKRKGTELVAGLARNVSAENVDRIAKRWMR</sequence>
<organism evidence="1 2">
    <name type="scientific">Mycobacterium phage Che12</name>
    <dbReference type="NCBI Taxonomy" id="2911435"/>
    <lineage>
        <taxon>Viruses</taxon>
        <taxon>Duplodnaviria</taxon>
        <taxon>Heunggongvirae</taxon>
        <taxon>Uroviricota</taxon>
        <taxon>Caudoviricetes</taxon>
        <taxon>Fromanvirus</taxon>
        <taxon>Fromanvirus Che12</taxon>
    </lineage>
</organism>
<evidence type="ECO:0000313" key="1">
    <source>
        <dbReference type="EMBL" id="ABE67388.1"/>
    </source>
</evidence>
<evidence type="ECO:0000313" key="2">
    <source>
        <dbReference type="Proteomes" id="UP000002541"/>
    </source>
</evidence>
<dbReference type="OrthoDB" id="19170at10239"/>
<reference evidence="1 2" key="1">
    <citation type="journal article" date="2006" name="PLoS Genet.">
        <title>Exploring the mycobacteriophage metaproteome: phage genomics as an educational platform.</title>
        <authorList>
            <person name="Hatfull G.F."/>
            <person name="Pedulla M.L."/>
            <person name="Jacobs-Sera D."/>
            <person name="Cichon P.M."/>
            <person name="Foley A."/>
            <person name="Ford M.E."/>
            <person name="Gonda R.M."/>
            <person name="Houtz J.M."/>
            <person name="Hryckowian A.J."/>
            <person name="Kelchner V.A."/>
            <person name="Namburi S."/>
            <person name="Pajcini K.V."/>
            <person name="Popovich M.G."/>
            <person name="Schleicher D.T."/>
            <person name="Simanek B.Z."/>
            <person name="Smith A.L."/>
            <person name="Zdanowicz G.M."/>
            <person name="Kumar V."/>
            <person name="Peebles C.L."/>
            <person name="Jacobs W.R.Jr."/>
            <person name="Lawrence J.G."/>
            <person name="Hendrix R.W."/>
        </authorList>
    </citation>
    <scope>NUCLEOTIDE SEQUENCE [LARGE SCALE GENOMIC DNA]</scope>
</reference>
<name>Q1A0E8_9CAUD</name>
<dbReference type="EMBL" id="DQ398043">
    <property type="protein sequence ID" value="ABE67388.1"/>
    <property type="molecule type" value="Genomic_DNA"/>
</dbReference>
<dbReference type="InterPro" id="IPR035341">
    <property type="entry name" value="Gp63"/>
</dbReference>
<dbReference type="RefSeq" id="YP_655648.1">
    <property type="nucleotide sequence ID" value="NC_008203.1"/>
</dbReference>
<accession>Q1A0E8</accession>
<protein>
    <submittedName>
        <fullName evidence="1">Uncharacterized protein</fullName>
    </submittedName>
</protein>
<gene>
    <name evidence="1" type="primary">69</name>
    <name evidence="1" type="ORF">PBI_CHE12_69</name>
</gene>